<keyword evidence="2" id="KW-1185">Reference proteome</keyword>
<dbReference type="Proteomes" id="UP000290408">
    <property type="component" value="Chromosome"/>
</dbReference>
<reference evidence="1 2" key="1">
    <citation type="submission" date="2019-02" db="EMBL/GenBank/DDBJ databases">
        <title>Genomic data mining of an Antarctic deep-sea actinobacterium, Janibacterlimosus P3-3-X1.</title>
        <authorList>
            <person name="Liao L."/>
            <person name="Chen B."/>
        </authorList>
    </citation>
    <scope>NUCLEOTIDE SEQUENCE [LARGE SCALE GENOMIC DNA]</scope>
    <source>
        <strain evidence="1 2">P3-3-X1</strain>
    </source>
</reference>
<evidence type="ECO:0000313" key="1">
    <source>
        <dbReference type="EMBL" id="QBF46785.1"/>
    </source>
</evidence>
<gene>
    <name evidence="1" type="ORF">EXU32_11330</name>
</gene>
<name>A0A4P6MXV5_9MICO</name>
<proteinExistence type="predicted"/>
<dbReference type="RefSeq" id="WP_130630003.1">
    <property type="nucleotide sequence ID" value="NZ_CP036164.1"/>
</dbReference>
<organism evidence="1 2">
    <name type="scientific">Janibacter limosus</name>
    <dbReference type="NCBI Taxonomy" id="53458"/>
    <lineage>
        <taxon>Bacteria</taxon>
        <taxon>Bacillati</taxon>
        <taxon>Actinomycetota</taxon>
        <taxon>Actinomycetes</taxon>
        <taxon>Micrococcales</taxon>
        <taxon>Intrasporangiaceae</taxon>
        <taxon>Janibacter</taxon>
    </lineage>
</organism>
<dbReference type="KEGG" id="jli:EXU32_11330"/>
<dbReference type="OrthoDB" id="3727407at2"/>
<dbReference type="EMBL" id="CP036164">
    <property type="protein sequence ID" value="QBF46785.1"/>
    <property type="molecule type" value="Genomic_DNA"/>
</dbReference>
<evidence type="ECO:0008006" key="3">
    <source>
        <dbReference type="Google" id="ProtNLM"/>
    </source>
</evidence>
<protein>
    <recommendedName>
        <fullName evidence="3">DNA-binding protein</fullName>
    </recommendedName>
</protein>
<accession>A0A4P6MXV5</accession>
<evidence type="ECO:0000313" key="2">
    <source>
        <dbReference type="Proteomes" id="UP000290408"/>
    </source>
</evidence>
<dbReference type="AlphaFoldDB" id="A0A4P6MXV5"/>
<sequence length="164" mass="17634">MTNEYSISFEAIAPASLEALSHAFYEHFDGVLVERAGQVIVTVHVDGVDAVDAARTAIADLEDESTLGLSICHVDLDLVDGPEVGRRLGVTRQAVQNWAVGTRGQGFPRPLGCPGGKRIWAWGEVVAWARDRLGSQEAPTLTRDEAARVDALLAQRRNLTSATA</sequence>